<keyword evidence="7" id="KW-0346">Stress response</keyword>
<dbReference type="InterPro" id="IPR038570">
    <property type="entry name" value="HicA_sf"/>
</dbReference>
<evidence type="ECO:0000313" key="9">
    <source>
        <dbReference type="Proteomes" id="UP001576774"/>
    </source>
</evidence>
<keyword evidence="5" id="KW-0378">Hydrolase</keyword>
<keyword evidence="6" id="KW-0694">RNA-binding</keyword>
<proteinExistence type="inferred from homology"/>
<evidence type="ECO:0000256" key="2">
    <source>
        <dbReference type="ARBA" id="ARBA00022649"/>
    </source>
</evidence>
<evidence type="ECO:0000256" key="6">
    <source>
        <dbReference type="ARBA" id="ARBA00022884"/>
    </source>
</evidence>
<evidence type="ECO:0000256" key="1">
    <source>
        <dbReference type="ARBA" id="ARBA00006620"/>
    </source>
</evidence>
<keyword evidence="9" id="KW-1185">Reference proteome</keyword>
<gene>
    <name evidence="8" type="ORF">ACE1CC_15745</name>
</gene>
<dbReference type="EMBL" id="JBHFNQ010000118">
    <property type="protein sequence ID" value="MFB2878305.1"/>
    <property type="molecule type" value="Genomic_DNA"/>
</dbReference>
<name>A0ABV4X6B8_9CYAN</name>
<dbReference type="RefSeq" id="WP_413271381.1">
    <property type="nucleotide sequence ID" value="NZ_JBHFNQ010000118.1"/>
</dbReference>
<evidence type="ECO:0000256" key="7">
    <source>
        <dbReference type="ARBA" id="ARBA00023016"/>
    </source>
</evidence>
<dbReference type="SUPFAM" id="SSF54786">
    <property type="entry name" value="YcfA/nrd intein domain"/>
    <property type="match status" value="1"/>
</dbReference>
<evidence type="ECO:0000256" key="3">
    <source>
        <dbReference type="ARBA" id="ARBA00022722"/>
    </source>
</evidence>
<sequence length="87" mass="10329">MSQLEKLIKFFLSYPTEARFEDVERLLTAFDFEEVRSKGSHHIFLHEDGRQLTIPKKGGKKVEKIYIKQITKLLRLEDYDVQKEDAD</sequence>
<organism evidence="8 9">
    <name type="scientific">Floridaenema aerugineum BLCC-F46</name>
    <dbReference type="NCBI Taxonomy" id="3153654"/>
    <lineage>
        <taxon>Bacteria</taxon>
        <taxon>Bacillati</taxon>
        <taxon>Cyanobacteriota</taxon>
        <taxon>Cyanophyceae</taxon>
        <taxon>Oscillatoriophycideae</taxon>
        <taxon>Aerosakkonematales</taxon>
        <taxon>Aerosakkonemataceae</taxon>
        <taxon>Floridanema</taxon>
        <taxon>Floridanema aerugineum</taxon>
    </lineage>
</organism>
<evidence type="ECO:0000313" key="8">
    <source>
        <dbReference type="EMBL" id="MFB2878305.1"/>
    </source>
</evidence>
<dbReference type="Pfam" id="PF07927">
    <property type="entry name" value="HicA_toxin"/>
    <property type="match status" value="1"/>
</dbReference>
<dbReference type="InterPro" id="IPR012933">
    <property type="entry name" value="HicA_mRNA_interferase"/>
</dbReference>
<keyword evidence="4" id="KW-0255">Endonuclease</keyword>
<keyword evidence="3" id="KW-0540">Nuclease</keyword>
<reference evidence="8 9" key="1">
    <citation type="submission" date="2024-09" db="EMBL/GenBank/DDBJ databases">
        <title>Floridaenema gen nov. (Aerosakkonemataceae, Aerosakkonematales ord. nov., Cyanobacteria) from benthic tropical and subtropical fresh waters, with the description of four new species.</title>
        <authorList>
            <person name="Moretto J.A."/>
            <person name="Berthold D.E."/>
            <person name="Lefler F.W."/>
            <person name="Huang I.-S."/>
            <person name="Laughinghouse H. IV."/>
        </authorList>
    </citation>
    <scope>NUCLEOTIDE SEQUENCE [LARGE SCALE GENOMIC DNA]</scope>
    <source>
        <strain evidence="8 9">BLCC-F46</strain>
    </source>
</reference>
<comment type="similarity">
    <text evidence="1">Belongs to the HicA mRNA interferase family.</text>
</comment>
<keyword evidence="2" id="KW-1277">Toxin-antitoxin system</keyword>
<accession>A0ABV4X6B8</accession>
<dbReference type="Proteomes" id="UP001576774">
    <property type="component" value="Unassembled WGS sequence"/>
</dbReference>
<comment type="caution">
    <text evidence="8">The sequence shown here is derived from an EMBL/GenBank/DDBJ whole genome shotgun (WGS) entry which is preliminary data.</text>
</comment>
<protein>
    <submittedName>
        <fullName evidence="8">Type II toxin-antitoxin system HicA family toxin</fullName>
    </submittedName>
</protein>
<evidence type="ECO:0000256" key="4">
    <source>
        <dbReference type="ARBA" id="ARBA00022759"/>
    </source>
</evidence>
<evidence type="ECO:0000256" key="5">
    <source>
        <dbReference type="ARBA" id="ARBA00022801"/>
    </source>
</evidence>
<dbReference type="Gene3D" id="3.30.920.30">
    <property type="entry name" value="Hypothetical protein"/>
    <property type="match status" value="1"/>
</dbReference>